<sequence length="109" mass="11368">MFGKTLVVLALGALAAASPAAVDTRGENEGQVEVYTGTTCQGGVVQTFNWQGSGTTSQCWPVTDIGSYISINNGCTAKLWANSDCTGKSYKVSNNDCNSLEFSAVSIKC</sequence>
<evidence type="ECO:0000313" key="2">
    <source>
        <dbReference type="EMBL" id="KAF3769005.1"/>
    </source>
</evidence>
<comment type="caution">
    <text evidence="2">The sequence shown here is derived from an EMBL/GenBank/DDBJ whole genome shotgun (WGS) entry which is preliminary data.</text>
</comment>
<reference evidence="2" key="1">
    <citation type="journal article" date="2020" name="Phytopathology">
        <title>Genome sequence of the chestnut blight fungus Cryphonectria parasitica EP155: A fundamental resource for an archetypical invasive plant pathogen.</title>
        <authorList>
            <person name="Crouch J.A."/>
            <person name="Dawe A."/>
            <person name="Aerts A."/>
            <person name="Barry K."/>
            <person name="Churchill A.C.L."/>
            <person name="Grimwood J."/>
            <person name="Hillman B."/>
            <person name="Milgroom M.G."/>
            <person name="Pangilinan J."/>
            <person name="Smith M."/>
            <person name="Salamov A."/>
            <person name="Schmutz J."/>
            <person name="Yadav J."/>
            <person name="Grigoriev I.V."/>
            <person name="Nuss D."/>
        </authorList>
    </citation>
    <scope>NUCLEOTIDE SEQUENCE</scope>
    <source>
        <strain evidence="2">EP155</strain>
    </source>
</reference>
<accession>A0A9P4YAD0</accession>
<protein>
    <submittedName>
        <fullName evidence="2">Uncharacterized protein</fullName>
    </submittedName>
</protein>
<keyword evidence="3" id="KW-1185">Reference proteome</keyword>
<name>A0A9P4YAD0_CRYP1</name>
<gene>
    <name evidence="2" type="ORF">M406DRAFT_327414</name>
</gene>
<dbReference type="EMBL" id="MU032345">
    <property type="protein sequence ID" value="KAF3769005.1"/>
    <property type="molecule type" value="Genomic_DNA"/>
</dbReference>
<evidence type="ECO:0000313" key="3">
    <source>
        <dbReference type="Proteomes" id="UP000803844"/>
    </source>
</evidence>
<dbReference type="RefSeq" id="XP_040779966.1">
    <property type="nucleotide sequence ID" value="XM_040920204.1"/>
</dbReference>
<feature type="signal peptide" evidence="1">
    <location>
        <begin position="1"/>
        <end position="17"/>
    </location>
</feature>
<feature type="chain" id="PRO_5040297853" evidence="1">
    <location>
        <begin position="18"/>
        <end position="109"/>
    </location>
</feature>
<dbReference type="AlphaFoldDB" id="A0A9P4YAD0"/>
<keyword evidence="1" id="KW-0732">Signal</keyword>
<organism evidence="2 3">
    <name type="scientific">Cryphonectria parasitica (strain ATCC 38755 / EP155)</name>
    <dbReference type="NCBI Taxonomy" id="660469"/>
    <lineage>
        <taxon>Eukaryota</taxon>
        <taxon>Fungi</taxon>
        <taxon>Dikarya</taxon>
        <taxon>Ascomycota</taxon>
        <taxon>Pezizomycotina</taxon>
        <taxon>Sordariomycetes</taxon>
        <taxon>Sordariomycetidae</taxon>
        <taxon>Diaporthales</taxon>
        <taxon>Cryphonectriaceae</taxon>
        <taxon>Cryphonectria-Endothia species complex</taxon>
        <taxon>Cryphonectria</taxon>
    </lineage>
</organism>
<proteinExistence type="predicted"/>
<dbReference type="GeneID" id="63837333"/>
<evidence type="ECO:0000256" key="1">
    <source>
        <dbReference type="SAM" id="SignalP"/>
    </source>
</evidence>
<dbReference type="OrthoDB" id="4817121at2759"/>
<dbReference type="Proteomes" id="UP000803844">
    <property type="component" value="Unassembled WGS sequence"/>
</dbReference>